<evidence type="ECO:0000256" key="1">
    <source>
        <dbReference type="ARBA" id="ARBA00023239"/>
    </source>
</evidence>
<evidence type="ECO:0000259" key="2">
    <source>
        <dbReference type="Pfam" id="PF04909"/>
    </source>
</evidence>
<dbReference type="Gene3D" id="3.20.20.140">
    <property type="entry name" value="Metal-dependent hydrolases"/>
    <property type="match status" value="1"/>
</dbReference>
<dbReference type="PANTHER" id="PTHR21240">
    <property type="entry name" value="2-AMINO-3-CARBOXYLMUCONATE-6-SEMIALDEHYDE DECARBOXYLASE"/>
    <property type="match status" value="1"/>
</dbReference>
<sequence>MIIDFNAYLGHFAFRRLRHNSASSLLKLMDEKQIDKAVVSSASAITYRNAQAGNEELAKEVEPHRDRLIPFAVINPFYAGWQDDLKSCHETMGMKGLRLYPGWHNYRLADQSCHDLIDAATERGMIISIPMRVEDARNRSWLVDVPDLALADVSTLVKAFPKARFVLLNGLGYVSTPLGRKDGGLPANYLIEISRIDSVLANELGQLIANLGADRVVFGTGMPFNYPDPALLKLQVLESSKDDKDKLAWKNAANWLHSTQSNKNP</sequence>
<evidence type="ECO:0000313" key="4">
    <source>
        <dbReference type="Proteomes" id="UP000010798"/>
    </source>
</evidence>
<dbReference type="GO" id="GO:0016787">
    <property type="term" value="F:hydrolase activity"/>
    <property type="evidence" value="ECO:0007669"/>
    <property type="project" value="UniProtKB-KW"/>
</dbReference>
<keyword evidence="4" id="KW-1185">Reference proteome</keyword>
<dbReference type="AlphaFoldDB" id="L0D8C2"/>
<dbReference type="InterPro" id="IPR006680">
    <property type="entry name" value="Amidohydro-rel"/>
</dbReference>
<dbReference type="InterPro" id="IPR032465">
    <property type="entry name" value="ACMSD"/>
</dbReference>
<evidence type="ECO:0000313" key="3">
    <source>
        <dbReference type="EMBL" id="AGA25083.1"/>
    </source>
</evidence>
<dbReference type="HOGENOM" id="CLU_077099_0_0_0"/>
<dbReference type="GO" id="GO:0016831">
    <property type="term" value="F:carboxy-lyase activity"/>
    <property type="evidence" value="ECO:0007669"/>
    <property type="project" value="InterPro"/>
</dbReference>
<proteinExistence type="predicted"/>
<name>L0D8C2_SINAD</name>
<gene>
    <name evidence="3" type="ordered locus">Sinac_0669</name>
</gene>
<dbReference type="SUPFAM" id="SSF51556">
    <property type="entry name" value="Metallo-dependent hydrolases"/>
    <property type="match status" value="1"/>
</dbReference>
<protein>
    <submittedName>
        <fullName evidence="3">Putative TIM-barrel fold metal-dependent hydrolase</fullName>
    </submittedName>
</protein>
<dbReference type="KEGG" id="saci:Sinac_0669"/>
<organism evidence="3 4">
    <name type="scientific">Singulisphaera acidiphila (strain ATCC BAA-1392 / DSM 18658 / VKM B-2454 / MOB10)</name>
    <dbReference type="NCBI Taxonomy" id="886293"/>
    <lineage>
        <taxon>Bacteria</taxon>
        <taxon>Pseudomonadati</taxon>
        <taxon>Planctomycetota</taxon>
        <taxon>Planctomycetia</taxon>
        <taxon>Isosphaerales</taxon>
        <taxon>Isosphaeraceae</taxon>
        <taxon>Singulisphaera</taxon>
    </lineage>
</organism>
<dbReference type="GO" id="GO:0019748">
    <property type="term" value="P:secondary metabolic process"/>
    <property type="evidence" value="ECO:0007669"/>
    <property type="project" value="TreeGrafter"/>
</dbReference>
<dbReference type="Proteomes" id="UP000010798">
    <property type="component" value="Chromosome"/>
</dbReference>
<dbReference type="InterPro" id="IPR032466">
    <property type="entry name" value="Metal_Hydrolase"/>
</dbReference>
<dbReference type="PANTHER" id="PTHR21240:SF28">
    <property type="entry name" value="ISO-OROTATE DECARBOXYLASE (EUROFUNG)"/>
    <property type="match status" value="1"/>
</dbReference>
<keyword evidence="3" id="KW-0378">Hydrolase</keyword>
<accession>L0D8C2</accession>
<dbReference type="STRING" id="886293.Sinac_0669"/>
<reference evidence="3 4" key="1">
    <citation type="submission" date="2012-02" db="EMBL/GenBank/DDBJ databases">
        <title>Complete sequence of chromosome of Singulisphaera acidiphila DSM 18658.</title>
        <authorList>
            <consortium name="US DOE Joint Genome Institute (JGI-PGF)"/>
            <person name="Lucas S."/>
            <person name="Copeland A."/>
            <person name="Lapidus A."/>
            <person name="Glavina del Rio T."/>
            <person name="Dalin E."/>
            <person name="Tice H."/>
            <person name="Bruce D."/>
            <person name="Goodwin L."/>
            <person name="Pitluck S."/>
            <person name="Peters L."/>
            <person name="Ovchinnikova G."/>
            <person name="Chertkov O."/>
            <person name="Kyrpides N."/>
            <person name="Mavromatis K."/>
            <person name="Ivanova N."/>
            <person name="Brettin T."/>
            <person name="Detter J.C."/>
            <person name="Han C."/>
            <person name="Larimer F."/>
            <person name="Land M."/>
            <person name="Hauser L."/>
            <person name="Markowitz V."/>
            <person name="Cheng J.-F."/>
            <person name="Hugenholtz P."/>
            <person name="Woyke T."/>
            <person name="Wu D."/>
            <person name="Tindall B."/>
            <person name="Pomrenke H."/>
            <person name="Brambilla E."/>
            <person name="Klenk H.-P."/>
            <person name="Eisen J.A."/>
        </authorList>
    </citation>
    <scope>NUCLEOTIDE SEQUENCE [LARGE SCALE GENOMIC DNA]</scope>
    <source>
        <strain evidence="4">ATCC BAA-1392 / DSM 18658 / VKM B-2454 / MOB10</strain>
    </source>
</reference>
<dbReference type="RefSeq" id="WP_015244264.1">
    <property type="nucleotide sequence ID" value="NC_019892.1"/>
</dbReference>
<keyword evidence="1" id="KW-0456">Lyase</keyword>
<dbReference type="GO" id="GO:0005737">
    <property type="term" value="C:cytoplasm"/>
    <property type="evidence" value="ECO:0007669"/>
    <property type="project" value="TreeGrafter"/>
</dbReference>
<dbReference type="eggNOG" id="COG2159">
    <property type="taxonomic scope" value="Bacteria"/>
</dbReference>
<dbReference type="EMBL" id="CP003364">
    <property type="protein sequence ID" value="AGA25083.1"/>
    <property type="molecule type" value="Genomic_DNA"/>
</dbReference>
<dbReference type="Pfam" id="PF04909">
    <property type="entry name" value="Amidohydro_2"/>
    <property type="match status" value="1"/>
</dbReference>
<feature type="domain" description="Amidohydrolase-related" evidence="2">
    <location>
        <begin position="39"/>
        <end position="255"/>
    </location>
</feature>
<dbReference type="OrthoDB" id="265149at2"/>